<evidence type="ECO:0000313" key="2">
    <source>
        <dbReference type="EMBL" id="GAA1543102.1"/>
    </source>
</evidence>
<feature type="transmembrane region" description="Helical" evidence="1">
    <location>
        <begin position="120"/>
        <end position="138"/>
    </location>
</feature>
<dbReference type="Pfam" id="PF04474">
    <property type="entry name" value="DUF554"/>
    <property type="match status" value="1"/>
</dbReference>
<keyword evidence="1" id="KW-0472">Membrane</keyword>
<name>A0ABN2BKY2_9ACTN</name>
<feature type="transmembrane region" description="Helical" evidence="1">
    <location>
        <begin position="6"/>
        <end position="23"/>
    </location>
</feature>
<evidence type="ECO:0000256" key="1">
    <source>
        <dbReference type="SAM" id="Phobius"/>
    </source>
</evidence>
<organism evidence="2 3">
    <name type="scientific">Nocardioides humi</name>
    <dbReference type="NCBI Taxonomy" id="449461"/>
    <lineage>
        <taxon>Bacteria</taxon>
        <taxon>Bacillati</taxon>
        <taxon>Actinomycetota</taxon>
        <taxon>Actinomycetes</taxon>
        <taxon>Propionibacteriales</taxon>
        <taxon>Nocardioidaceae</taxon>
        <taxon>Nocardioides</taxon>
    </lineage>
</organism>
<keyword evidence="1" id="KW-1133">Transmembrane helix</keyword>
<dbReference type="Proteomes" id="UP001500842">
    <property type="component" value="Unassembled WGS sequence"/>
</dbReference>
<dbReference type="InterPro" id="IPR007563">
    <property type="entry name" value="DUF554"/>
</dbReference>
<keyword evidence="3" id="KW-1185">Reference proteome</keyword>
<evidence type="ECO:0008006" key="4">
    <source>
        <dbReference type="Google" id="ProtNLM"/>
    </source>
</evidence>
<dbReference type="RefSeq" id="WP_181410909.1">
    <property type="nucleotide sequence ID" value="NZ_BAAAOR010000039.1"/>
</dbReference>
<evidence type="ECO:0000313" key="3">
    <source>
        <dbReference type="Proteomes" id="UP001500842"/>
    </source>
</evidence>
<feature type="transmembrane region" description="Helical" evidence="1">
    <location>
        <begin position="226"/>
        <end position="246"/>
    </location>
</feature>
<feature type="transmembrane region" description="Helical" evidence="1">
    <location>
        <begin position="68"/>
        <end position="87"/>
    </location>
</feature>
<comment type="caution">
    <text evidence="2">The sequence shown here is derived from an EMBL/GenBank/DDBJ whole genome shotgun (WGS) entry which is preliminary data.</text>
</comment>
<gene>
    <name evidence="2" type="ORF">GCM10009788_52090</name>
</gene>
<dbReference type="EMBL" id="BAAAOR010000039">
    <property type="protein sequence ID" value="GAA1543102.1"/>
    <property type="molecule type" value="Genomic_DNA"/>
</dbReference>
<accession>A0ABN2BKY2</accession>
<dbReference type="PANTHER" id="PTHR36111:SF2">
    <property type="entry name" value="INNER MEMBRANE PROTEIN"/>
    <property type="match status" value="1"/>
</dbReference>
<feature type="transmembrane region" description="Helical" evidence="1">
    <location>
        <begin position="35"/>
        <end position="56"/>
    </location>
</feature>
<sequence length="247" mass="24644">MIPGTGTAVNAAAVLVGATLGRLAGDRLPERTRALVTDGLGLVTLLIAGTSAMAVLDPELSDAVGDSAPMLIVLGAVLLGGIAGSLLRLEQRVEALGAWLQRRLAGETGSEERRRFVEGFVIASLIFCTGPLTILGSLNDGLGKGADELYLKSALDGFAAIAFAAAFGWGVAASVLTLVVIQGGLTVVGLALGDVLPAAELAALTATGGLLLVGVALRLLDIKPVAVADLLPALAVAPLLTAAVAAL</sequence>
<keyword evidence="1" id="KW-0812">Transmembrane</keyword>
<reference evidence="2 3" key="1">
    <citation type="journal article" date="2019" name="Int. J. Syst. Evol. Microbiol.">
        <title>The Global Catalogue of Microorganisms (GCM) 10K type strain sequencing project: providing services to taxonomists for standard genome sequencing and annotation.</title>
        <authorList>
            <consortium name="The Broad Institute Genomics Platform"/>
            <consortium name="The Broad Institute Genome Sequencing Center for Infectious Disease"/>
            <person name="Wu L."/>
            <person name="Ma J."/>
        </authorList>
    </citation>
    <scope>NUCLEOTIDE SEQUENCE [LARGE SCALE GENOMIC DNA]</scope>
    <source>
        <strain evidence="2 3">JCM 14942</strain>
    </source>
</reference>
<feature type="transmembrane region" description="Helical" evidence="1">
    <location>
        <begin position="158"/>
        <end position="181"/>
    </location>
</feature>
<dbReference type="PANTHER" id="PTHR36111">
    <property type="entry name" value="INNER MEMBRANE PROTEIN-RELATED"/>
    <property type="match status" value="1"/>
</dbReference>
<protein>
    <recommendedName>
        <fullName evidence="4">DUF554 domain-containing protein</fullName>
    </recommendedName>
</protein>
<proteinExistence type="predicted"/>